<keyword evidence="2" id="KW-1185">Reference proteome</keyword>
<dbReference type="HOGENOM" id="CLU_3267774_0_0_9"/>
<dbReference type="PATRIC" id="fig|272562.8.peg.3663"/>
<evidence type="ECO:0000313" key="2">
    <source>
        <dbReference type="Proteomes" id="UP000000814"/>
    </source>
</evidence>
<dbReference type="Proteomes" id="UP000000814">
    <property type="component" value="Chromosome"/>
</dbReference>
<dbReference type="STRING" id="272562.CA_C3480"/>
<dbReference type="EMBL" id="AE001437">
    <property type="protein sequence ID" value="AAK81406.1"/>
    <property type="molecule type" value="Genomic_DNA"/>
</dbReference>
<dbReference type="OrthoDB" id="9781780at2"/>
<accession>Q97DJ7</accession>
<protein>
    <submittedName>
        <fullName evidence="1">Uncharacterized protein</fullName>
    </submittedName>
</protein>
<organism evidence="1 2">
    <name type="scientific">Clostridium acetobutylicum (strain ATCC 824 / DSM 792 / JCM 1419 / IAM 19013 / LMG 5710 / NBRC 13948 / NRRL B-527 / VKM B-1787 / 2291 / W)</name>
    <dbReference type="NCBI Taxonomy" id="272562"/>
    <lineage>
        <taxon>Bacteria</taxon>
        <taxon>Bacillati</taxon>
        <taxon>Bacillota</taxon>
        <taxon>Clostridia</taxon>
        <taxon>Eubacteriales</taxon>
        <taxon>Clostridiaceae</taxon>
        <taxon>Clostridium</taxon>
    </lineage>
</organism>
<dbReference type="AlphaFoldDB" id="Q97DJ7"/>
<sequence length="41" mass="4444">MISSAAVLALQQLSEASDSLNRYNSLKKIGVTHKNVIKNSN</sequence>
<reference evidence="1 2" key="1">
    <citation type="journal article" date="2001" name="J. Bacteriol.">
        <title>Genome sequence and comparative analysis of the solvent-producing bacterium Clostridium acetobutylicum.</title>
        <authorList>
            <person name="Nolling J."/>
            <person name="Breton G."/>
            <person name="Omelchenko M.V."/>
            <person name="Makarova K.S."/>
            <person name="Zeng Q."/>
            <person name="Gibson R."/>
            <person name="Lee H.M."/>
            <person name="Dubois J."/>
            <person name="Qiu D."/>
            <person name="Hitti J."/>
            <person name="Wolf Y.I."/>
            <person name="Tatusov R.L."/>
            <person name="Sabathe F."/>
            <person name="Doucette-Stamm L."/>
            <person name="Soucaille P."/>
            <person name="Daly M.J."/>
            <person name="Bennett G.N."/>
            <person name="Koonin E.V."/>
            <person name="Smith D.R."/>
        </authorList>
    </citation>
    <scope>NUCLEOTIDE SEQUENCE [LARGE SCALE GENOMIC DNA]</scope>
    <source>
        <strain evidence="2">ATCC 824 / DSM 792 / JCM 1419 / LMG 5710 / VKM B-1787</strain>
    </source>
</reference>
<gene>
    <name evidence="1" type="ordered locus">CA_C3480</name>
</gene>
<dbReference type="PIR" id="C97327">
    <property type="entry name" value="C97327"/>
</dbReference>
<evidence type="ECO:0000313" key="1">
    <source>
        <dbReference type="EMBL" id="AAK81406.1"/>
    </source>
</evidence>
<name>Q97DJ7_CLOAB</name>
<dbReference type="KEGG" id="cac:CA_C3480"/>
<proteinExistence type="predicted"/>